<reference evidence="1" key="1">
    <citation type="submission" date="2009-07" db="EMBL/GenBank/DDBJ databases">
        <authorList>
            <person name="Weinstock G."/>
            <person name="Sodergren E."/>
            <person name="Clifton S."/>
            <person name="Fulton L."/>
            <person name="Fulton B."/>
            <person name="Courtney L."/>
            <person name="Fronick C."/>
            <person name="Harrison M."/>
            <person name="Strong C."/>
            <person name="Farmer C."/>
            <person name="Delahaunty K."/>
            <person name="Markovic C."/>
            <person name="Hall O."/>
            <person name="Minx P."/>
            <person name="Tomlinson C."/>
            <person name="Mitreva M."/>
            <person name="Nelson J."/>
            <person name="Hou S."/>
            <person name="Wollam A."/>
            <person name="Pepin K.H."/>
            <person name="Johnson M."/>
            <person name="Bhonagiri V."/>
            <person name="Nash W.E."/>
            <person name="Warren W."/>
            <person name="Chinwalla A."/>
            <person name="Mardis E.R."/>
            <person name="Wilson R.K."/>
        </authorList>
    </citation>
    <scope>NUCLEOTIDE SEQUENCE [LARGE SCALE GENOMIC DNA]</scope>
    <source>
        <strain evidence="1">DSM 14469</strain>
    </source>
</reference>
<dbReference type="EMBL" id="ACCL02000002">
    <property type="protein sequence ID" value="EET62528.1"/>
    <property type="molecule type" value="Genomic_DNA"/>
</dbReference>
<comment type="caution">
    <text evidence="1">The sequence shown here is derived from an EMBL/GenBank/DDBJ whole genome shotgun (WGS) entry which is preliminary data.</text>
</comment>
<accession>C6LAC1</accession>
<dbReference type="Proteomes" id="UP000005561">
    <property type="component" value="Unassembled WGS sequence"/>
</dbReference>
<gene>
    <name evidence="1" type="ORF">BRYFOR_05563</name>
</gene>
<evidence type="ECO:0000313" key="1">
    <source>
        <dbReference type="EMBL" id="EET62528.1"/>
    </source>
</evidence>
<protein>
    <submittedName>
        <fullName evidence="1">Uncharacterized protein</fullName>
    </submittedName>
</protein>
<evidence type="ECO:0000313" key="2">
    <source>
        <dbReference type="Proteomes" id="UP000005561"/>
    </source>
</evidence>
<keyword evidence="2" id="KW-1185">Reference proteome</keyword>
<proteinExistence type="predicted"/>
<sequence>MTRQQPALISYTFGMKLSTANIDFYIFFTKNPQKHSYIGFSNF</sequence>
<dbReference type="AlphaFoldDB" id="C6LAC1"/>
<name>C6LAC1_9FIRM</name>
<organism evidence="1 2">
    <name type="scientific">Marvinbryantia formatexigens DSM 14469</name>
    <dbReference type="NCBI Taxonomy" id="478749"/>
    <lineage>
        <taxon>Bacteria</taxon>
        <taxon>Bacillati</taxon>
        <taxon>Bacillota</taxon>
        <taxon>Clostridia</taxon>
        <taxon>Lachnospirales</taxon>
        <taxon>Lachnospiraceae</taxon>
        <taxon>Marvinbryantia</taxon>
    </lineage>
</organism>